<evidence type="ECO:0000313" key="9">
    <source>
        <dbReference type="EMBL" id="KAK1758042.1"/>
    </source>
</evidence>
<keyword evidence="2" id="KW-0479">Metal-binding</keyword>
<dbReference type="InterPro" id="IPR008972">
    <property type="entry name" value="Cupredoxin"/>
</dbReference>
<feature type="domain" description="Plastocyanin-like" evidence="8">
    <location>
        <begin position="143"/>
        <end position="243"/>
    </location>
</feature>
<keyword evidence="4" id="KW-0186">Copper</keyword>
<feature type="chain" id="PRO_5042463528" evidence="5">
    <location>
        <begin position="20"/>
        <end position="672"/>
    </location>
</feature>
<dbReference type="PROSITE" id="PS00080">
    <property type="entry name" value="MULTICOPPER_OXIDASE2"/>
    <property type="match status" value="1"/>
</dbReference>
<evidence type="ECO:0000259" key="7">
    <source>
        <dbReference type="Pfam" id="PF07731"/>
    </source>
</evidence>
<dbReference type="PROSITE" id="PS00079">
    <property type="entry name" value="MULTICOPPER_OXIDASE1"/>
    <property type="match status" value="1"/>
</dbReference>
<dbReference type="PANTHER" id="PTHR11709">
    <property type="entry name" value="MULTI-COPPER OXIDASE"/>
    <property type="match status" value="1"/>
</dbReference>
<evidence type="ECO:0000259" key="6">
    <source>
        <dbReference type="Pfam" id="PF00394"/>
    </source>
</evidence>
<keyword evidence="3" id="KW-0560">Oxidoreductase</keyword>
<evidence type="ECO:0000259" key="8">
    <source>
        <dbReference type="Pfam" id="PF07732"/>
    </source>
</evidence>
<reference evidence="9" key="1">
    <citation type="submission" date="2023-06" db="EMBL/GenBank/DDBJ databases">
        <title>Genome-scale phylogeny and comparative genomics of the fungal order Sordariales.</title>
        <authorList>
            <consortium name="Lawrence Berkeley National Laboratory"/>
            <person name="Hensen N."/>
            <person name="Bonometti L."/>
            <person name="Westerberg I."/>
            <person name="Brannstrom I.O."/>
            <person name="Guillou S."/>
            <person name="Cros-Aarteil S."/>
            <person name="Calhoun S."/>
            <person name="Haridas S."/>
            <person name="Kuo A."/>
            <person name="Mondo S."/>
            <person name="Pangilinan J."/>
            <person name="Riley R."/>
            <person name="Labutti K."/>
            <person name="Andreopoulos B."/>
            <person name="Lipzen A."/>
            <person name="Chen C."/>
            <person name="Yanf M."/>
            <person name="Daum C."/>
            <person name="Ng V."/>
            <person name="Clum A."/>
            <person name="Steindorff A."/>
            <person name="Ohm R."/>
            <person name="Martin F."/>
            <person name="Silar P."/>
            <person name="Natvig D."/>
            <person name="Lalanne C."/>
            <person name="Gautier V."/>
            <person name="Ament-Velasquez S.L."/>
            <person name="Kruys A."/>
            <person name="Hutchinson M.I."/>
            <person name="Powell A.J."/>
            <person name="Barry K."/>
            <person name="Miller A.N."/>
            <person name="Grigoriev I.V."/>
            <person name="Debuchy R."/>
            <person name="Gladieux P."/>
            <person name="Thoren M.H."/>
            <person name="Johannesson H."/>
        </authorList>
    </citation>
    <scope>NUCLEOTIDE SEQUENCE</scope>
    <source>
        <strain evidence="9">PSN4</strain>
    </source>
</reference>
<dbReference type="Pfam" id="PF07731">
    <property type="entry name" value="Cu-oxidase_2"/>
    <property type="match status" value="1"/>
</dbReference>
<feature type="domain" description="Plastocyanin-like" evidence="7">
    <location>
        <begin position="517"/>
        <end position="630"/>
    </location>
</feature>
<dbReference type="InterPro" id="IPR001117">
    <property type="entry name" value="Cu-oxidase_2nd"/>
</dbReference>
<sequence>MKLLDQLWALLTYLITISSNLLPEREFEPSDQFALGIPTHTHIDPPRGPVFKPPGGHPGDDTFKCDYSAMVGFQDCSATNTSCWLTNGNITFDIGTDYEGLNSNGDINMPVGIKRSYTIIAQDGSYFADGLDFSEAKLFRDITKAAAQYPGPWIQACWGDLIEITVLNNLSTNGTSIHWHGIRQWFNMQADGVNGVTQCPIAPGDQFVYTFNATQYGSSWYHSHYTIQYADGLVGPITIHGPSSAQYDVAPEQPLLFTDWIHNSAFSLLRLGTALSPSILLNGIGNVTKFAGQTVVDPKLIPAPYTINVGERTANATRFLLRLINTSFETTFVVTIDSHMMQVIEVDFVPIQPYTTKEVFIGIGQRFNVIVELDDSAPAGENDFWIRAYIPEQCTNGDFAPNRTSPYEQVGIFHYGAAAAQTPTSTPWPNLDLSCTDEPYASITPVVKWIVPPTPVNQPKCDTNCSGEVQNITMGSPPPSDYPLAAFGLNPMSLSSWTPFRIDYSQPAFLNLNLSRNWTANELVVPEDYTAQDWIYLTICDDEGAGPHPMHLHGHDFAILQVGTQPCGSLLPSDLSLRLDNPARRDVVLVPVGGFVIIAFKTDNPGNWLMHCHIAEHAAMGLGLQILERQPDALRRWPDANHSHAVFEAQRVCQNWNPWWATSSEVQDDSGV</sequence>
<keyword evidence="5" id="KW-0732">Signal</keyword>
<dbReference type="CDD" id="cd13901">
    <property type="entry name" value="CuRO_3_MaLCC_like"/>
    <property type="match status" value="1"/>
</dbReference>
<dbReference type="InterPro" id="IPR033138">
    <property type="entry name" value="Cu_oxidase_CS"/>
</dbReference>
<dbReference type="Proteomes" id="UP001239445">
    <property type="component" value="Unassembled WGS sequence"/>
</dbReference>
<dbReference type="SUPFAM" id="SSF49503">
    <property type="entry name" value="Cupredoxins"/>
    <property type="match status" value="3"/>
</dbReference>
<dbReference type="Gene3D" id="2.60.40.420">
    <property type="entry name" value="Cupredoxins - blue copper proteins"/>
    <property type="match status" value="3"/>
</dbReference>
<keyword evidence="10" id="KW-1185">Reference proteome</keyword>
<name>A0AAJ0BHG7_9PEZI</name>
<protein>
    <submittedName>
        <fullName evidence="9">Multicopper oxidase-domain-containing protein</fullName>
    </submittedName>
</protein>
<dbReference type="GO" id="GO:0016491">
    <property type="term" value="F:oxidoreductase activity"/>
    <property type="evidence" value="ECO:0007669"/>
    <property type="project" value="UniProtKB-KW"/>
</dbReference>
<feature type="signal peptide" evidence="5">
    <location>
        <begin position="1"/>
        <end position="19"/>
    </location>
</feature>
<dbReference type="Pfam" id="PF00394">
    <property type="entry name" value="Cu-oxidase"/>
    <property type="match status" value="1"/>
</dbReference>
<dbReference type="InterPro" id="IPR011707">
    <property type="entry name" value="Cu-oxidase-like_N"/>
</dbReference>
<evidence type="ECO:0000256" key="5">
    <source>
        <dbReference type="SAM" id="SignalP"/>
    </source>
</evidence>
<comment type="caution">
    <text evidence="9">The sequence shown here is derived from an EMBL/GenBank/DDBJ whole genome shotgun (WGS) entry which is preliminary data.</text>
</comment>
<evidence type="ECO:0000256" key="1">
    <source>
        <dbReference type="ARBA" id="ARBA00010609"/>
    </source>
</evidence>
<evidence type="ECO:0000256" key="4">
    <source>
        <dbReference type="ARBA" id="ARBA00023008"/>
    </source>
</evidence>
<dbReference type="Pfam" id="PF07732">
    <property type="entry name" value="Cu-oxidase_3"/>
    <property type="match status" value="1"/>
</dbReference>
<dbReference type="AlphaFoldDB" id="A0AAJ0BHG7"/>
<accession>A0AAJ0BHG7</accession>
<organism evidence="9 10">
    <name type="scientific">Echria macrotheca</name>
    <dbReference type="NCBI Taxonomy" id="438768"/>
    <lineage>
        <taxon>Eukaryota</taxon>
        <taxon>Fungi</taxon>
        <taxon>Dikarya</taxon>
        <taxon>Ascomycota</taxon>
        <taxon>Pezizomycotina</taxon>
        <taxon>Sordariomycetes</taxon>
        <taxon>Sordariomycetidae</taxon>
        <taxon>Sordariales</taxon>
        <taxon>Schizotheciaceae</taxon>
        <taxon>Echria</taxon>
    </lineage>
</organism>
<dbReference type="InterPro" id="IPR045087">
    <property type="entry name" value="Cu-oxidase_fam"/>
</dbReference>
<proteinExistence type="inferred from homology"/>
<evidence type="ECO:0000256" key="2">
    <source>
        <dbReference type="ARBA" id="ARBA00022723"/>
    </source>
</evidence>
<dbReference type="GO" id="GO:0005507">
    <property type="term" value="F:copper ion binding"/>
    <property type="evidence" value="ECO:0007669"/>
    <property type="project" value="InterPro"/>
</dbReference>
<comment type="similarity">
    <text evidence="1">Belongs to the multicopper oxidase family.</text>
</comment>
<evidence type="ECO:0000313" key="10">
    <source>
        <dbReference type="Proteomes" id="UP001239445"/>
    </source>
</evidence>
<dbReference type="PANTHER" id="PTHR11709:SF71">
    <property type="entry name" value="OXIDOREDUCTASE TPCJ"/>
    <property type="match status" value="1"/>
</dbReference>
<dbReference type="InterPro" id="IPR011706">
    <property type="entry name" value="Cu-oxidase_C"/>
</dbReference>
<evidence type="ECO:0000256" key="3">
    <source>
        <dbReference type="ARBA" id="ARBA00023002"/>
    </source>
</evidence>
<dbReference type="InterPro" id="IPR002355">
    <property type="entry name" value="Cu_oxidase_Cu_BS"/>
</dbReference>
<dbReference type="EMBL" id="MU839829">
    <property type="protein sequence ID" value="KAK1758042.1"/>
    <property type="molecule type" value="Genomic_DNA"/>
</dbReference>
<gene>
    <name evidence="9" type="ORF">QBC47DRAFT_440455</name>
</gene>
<feature type="domain" description="Plastocyanin-like" evidence="6">
    <location>
        <begin position="254"/>
        <end position="415"/>
    </location>
</feature>